<dbReference type="RefSeq" id="WP_224325619.1">
    <property type="nucleotide sequence ID" value="NZ_JACGBB010000069.1"/>
</dbReference>
<dbReference type="EMBL" id="JACGBB010000069">
    <property type="protein sequence ID" value="MBZ7988200.1"/>
    <property type="molecule type" value="Genomic_DNA"/>
</dbReference>
<evidence type="ECO:0008006" key="5">
    <source>
        <dbReference type="Google" id="ProtNLM"/>
    </source>
</evidence>
<sequence length="117" mass="13698">MKKILSIFCLSYITLFAAECNVELTKIDNQITKAKSAKKINQEKLTYLNSLKERIQSNCNNGLIDNTSLRQIKEEEKHSYEMQKITKAKDKLKAQEAKLEEKERKIKQKHQDNINKI</sequence>
<evidence type="ECO:0000313" key="3">
    <source>
        <dbReference type="EMBL" id="MBZ7988200.1"/>
    </source>
</evidence>
<evidence type="ECO:0000256" key="1">
    <source>
        <dbReference type="SAM" id="Coils"/>
    </source>
</evidence>
<dbReference type="Proteomes" id="UP000786183">
    <property type="component" value="Unassembled WGS sequence"/>
</dbReference>
<feature type="signal peptide" evidence="2">
    <location>
        <begin position="1"/>
        <end position="17"/>
    </location>
</feature>
<evidence type="ECO:0000313" key="4">
    <source>
        <dbReference type="Proteomes" id="UP000786183"/>
    </source>
</evidence>
<gene>
    <name evidence="3" type="ORF">AVCANL283_08880</name>
</gene>
<proteinExistence type="predicted"/>
<reference evidence="3 4" key="1">
    <citation type="submission" date="2020-07" db="EMBL/GenBank/DDBJ databases">
        <title>Transfer of Campylobacter canadensis to the novel genus Avispirillum gen. nov., that also includes two novel species recovered from migratory waterfowl: Avispirillum anseris sp. nov. and Avispirillum brantae sp. nov.</title>
        <authorList>
            <person name="Miller W.G."/>
            <person name="Chapman M.H."/>
            <person name="Yee E."/>
            <person name="Inglis G.D."/>
        </authorList>
    </citation>
    <scope>NUCLEOTIDE SEQUENCE [LARGE SCALE GENOMIC DNA]</scope>
    <source>
        <strain evidence="3 4">L283</strain>
    </source>
</reference>
<feature type="coiled-coil region" evidence="1">
    <location>
        <begin position="82"/>
        <end position="112"/>
    </location>
</feature>
<keyword evidence="2" id="KW-0732">Signal</keyword>
<keyword evidence="1" id="KW-0175">Coiled coil</keyword>
<comment type="caution">
    <text evidence="3">The sequence shown here is derived from an EMBL/GenBank/DDBJ whole genome shotgun (WGS) entry which is preliminary data.</text>
</comment>
<name>A0ABS7WTV0_9BACT</name>
<keyword evidence="4" id="KW-1185">Reference proteome</keyword>
<feature type="chain" id="PRO_5046740155" description="DUF1090 domain-containing protein" evidence="2">
    <location>
        <begin position="18"/>
        <end position="117"/>
    </location>
</feature>
<protein>
    <recommendedName>
        <fullName evidence="5">DUF1090 domain-containing protein</fullName>
    </recommendedName>
</protein>
<organism evidence="3 4">
    <name type="scientific">Campylobacter canadensis</name>
    <dbReference type="NCBI Taxonomy" id="449520"/>
    <lineage>
        <taxon>Bacteria</taxon>
        <taxon>Pseudomonadati</taxon>
        <taxon>Campylobacterota</taxon>
        <taxon>Epsilonproteobacteria</taxon>
        <taxon>Campylobacterales</taxon>
        <taxon>Campylobacteraceae</taxon>
        <taxon>Campylobacter</taxon>
    </lineage>
</organism>
<evidence type="ECO:0000256" key="2">
    <source>
        <dbReference type="SAM" id="SignalP"/>
    </source>
</evidence>
<accession>A0ABS7WTV0</accession>
<feature type="non-terminal residue" evidence="3">
    <location>
        <position position="117"/>
    </location>
</feature>